<reference evidence="1" key="1">
    <citation type="journal article" date="2015" name="Nature">
        <title>Complex archaea that bridge the gap between prokaryotes and eukaryotes.</title>
        <authorList>
            <person name="Spang A."/>
            <person name="Saw J.H."/>
            <person name="Jorgensen S.L."/>
            <person name="Zaremba-Niedzwiedzka K."/>
            <person name="Martijn J."/>
            <person name="Lind A.E."/>
            <person name="van Eijk R."/>
            <person name="Schleper C."/>
            <person name="Guy L."/>
            <person name="Ettema T.J."/>
        </authorList>
    </citation>
    <scope>NUCLEOTIDE SEQUENCE</scope>
</reference>
<accession>A0A0F9CG76</accession>
<evidence type="ECO:0000313" key="1">
    <source>
        <dbReference type="EMBL" id="KKK95686.1"/>
    </source>
</evidence>
<proteinExistence type="predicted"/>
<dbReference type="InterPro" id="IPR042302">
    <property type="entry name" value="E1_FCCH_sf"/>
</dbReference>
<dbReference type="Gene3D" id="2.40.30.180">
    <property type="entry name" value="Ubiquitin-activating enzyme E1, FCCH domain"/>
    <property type="match status" value="1"/>
</dbReference>
<dbReference type="EMBL" id="LAZR01046802">
    <property type="protein sequence ID" value="KKK95686.1"/>
    <property type="molecule type" value="Genomic_DNA"/>
</dbReference>
<organism evidence="1">
    <name type="scientific">marine sediment metagenome</name>
    <dbReference type="NCBI Taxonomy" id="412755"/>
    <lineage>
        <taxon>unclassified sequences</taxon>
        <taxon>metagenomes</taxon>
        <taxon>ecological metagenomes</taxon>
    </lineage>
</organism>
<comment type="caution">
    <text evidence="1">The sequence shown here is derived from an EMBL/GenBank/DDBJ whole genome shotgun (WGS) entry which is preliminary data.</text>
</comment>
<protein>
    <submittedName>
        <fullName evidence="1">Uncharacterized protein</fullName>
    </submittedName>
</protein>
<dbReference type="AlphaFoldDB" id="A0A0F9CG76"/>
<gene>
    <name evidence="1" type="ORF">LCGC14_2670300</name>
</gene>
<sequence length="332" mass="35403">SGDADDYFTFATLTNVPTLYGTGAYLRIGDASFTAHSLNSEDDLMVTGELEVKGITYLDGALNLADNLFIAESASADADVAAFGQFWVKSQAPNEPWFTDDEGNDIFIGQGDYAGIAVDGNANPTTINIRYEWTHIQVFDADLPENISNGAHGPDNITIGATGFYEVRFEASAQPTGTNKVWEFTVFELTTTTGPIASTTPASPVVVTDVGHPFNTNDKVKITGVTTADELNDHIYTITKLTADTYSLQEDNGGDINGAGFGAGTGGTATLVNELTYVHSHRKFAAADVGAVCGGAFVSLTKDNTVELYVQNLTDTTDITMEYCSFRLMRAG</sequence>
<feature type="non-terminal residue" evidence="1">
    <location>
        <position position="1"/>
    </location>
</feature>
<name>A0A0F9CG76_9ZZZZ</name>